<keyword evidence="1" id="KW-0812">Transmembrane</keyword>
<evidence type="ECO:0000313" key="3">
    <source>
        <dbReference type="Proteomes" id="UP001575105"/>
    </source>
</evidence>
<evidence type="ECO:0000313" key="2">
    <source>
        <dbReference type="EMBL" id="MFA9479133.1"/>
    </source>
</evidence>
<reference evidence="2 3" key="1">
    <citation type="submission" date="2024-08" db="EMBL/GenBank/DDBJ databases">
        <title>Whole-genome sequencing of halo(alkali)philic microorganisms from hypersaline lakes.</title>
        <authorList>
            <person name="Sorokin D.Y."/>
            <person name="Merkel A.Y."/>
            <person name="Messina E."/>
            <person name="Yakimov M."/>
        </authorList>
    </citation>
    <scope>NUCLEOTIDE SEQUENCE [LARGE SCALE GENOMIC DNA]</scope>
    <source>
        <strain evidence="2 3">AB-hyl4</strain>
    </source>
</reference>
<accession>A0ABV4U823</accession>
<dbReference type="Proteomes" id="UP001575105">
    <property type="component" value="Unassembled WGS sequence"/>
</dbReference>
<keyword evidence="1" id="KW-0472">Membrane</keyword>
<organism evidence="2 3">
    <name type="scientific">Natronomicrosphaera hydrolytica</name>
    <dbReference type="NCBI Taxonomy" id="3242702"/>
    <lineage>
        <taxon>Bacteria</taxon>
        <taxon>Pseudomonadati</taxon>
        <taxon>Planctomycetota</taxon>
        <taxon>Phycisphaerae</taxon>
        <taxon>Phycisphaerales</taxon>
        <taxon>Phycisphaeraceae</taxon>
        <taxon>Natronomicrosphaera</taxon>
    </lineage>
</organism>
<feature type="transmembrane region" description="Helical" evidence="1">
    <location>
        <begin position="90"/>
        <end position="109"/>
    </location>
</feature>
<dbReference type="RefSeq" id="WP_425346060.1">
    <property type="nucleotide sequence ID" value="NZ_JBGUBD010000007.1"/>
</dbReference>
<name>A0ABV4U823_9BACT</name>
<sequence length="112" mass="12113">MLDLEATDTCSNCGYELTGLGLRGQCPECGQYFDHATHEGVGEPITPTDRTRLWLDKHLRTTTIAVVGGLMLLAILVLMLAANIAGPTGFSIFAVLVVAWLLILVASYFEET</sequence>
<evidence type="ECO:0000256" key="1">
    <source>
        <dbReference type="SAM" id="Phobius"/>
    </source>
</evidence>
<dbReference type="EMBL" id="JBGUBD010000007">
    <property type="protein sequence ID" value="MFA9479133.1"/>
    <property type="molecule type" value="Genomic_DNA"/>
</dbReference>
<gene>
    <name evidence="2" type="ORF">ACERK3_12645</name>
</gene>
<proteinExistence type="predicted"/>
<keyword evidence="3" id="KW-1185">Reference proteome</keyword>
<comment type="caution">
    <text evidence="2">The sequence shown here is derived from an EMBL/GenBank/DDBJ whole genome shotgun (WGS) entry which is preliminary data.</text>
</comment>
<feature type="transmembrane region" description="Helical" evidence="1">
    <location>
        <begin position="62"/>
        <end position="84"/>
    </location>
</feature>
<keyword evidence="1" id="KW-1133">Transmembrane helix</keyword>
<protein>
    <submittedName>
        <fullName evidence="2">Uncharacterized protein</fullName>
    </submittedName>
</protein>